<protein>
    <recommendedName>
        <fullName evidence="1">IrrE N-terminal-like domain-containing protein</fullName>
    </recommendedName>
</protein>
<gene>
    <name evidence="2" type="ordered locus">AHA_0598</name>
</gene>
<dbReference type="EMBL" id="CP000462">
    <property type="protein sequence ID" value="ABK36914.1"/>
    <property type="molecule type" value="Genomic_DNA"/>
</dbReference>
<evidence type="ECO:0000313" key="3">
    <source>
        <dbReference type="Proteomes" id="UP000000756"/>
    </source>
</evidence>
<reference evidence="2 3" key="1">
    <citation type="journal article" date="2006" name="J. Bacteriol.">
        <title>Genome sequence of Aeromonas hydrophila ATCC 7966T: jack of all trades.</title>
        <authorList>
            <person name="Seshadri R."/>
            <person name="Joseph S.W."/>
            <person name="Chopra A.K."/>
            <person name="Sha J."/>
            <person name="Shaw J."/>
            <person name="Graf J."/>
            <person name="Haft D."/>
            <person name="Wu M."/>
            <person name="Ren Q."/>
            <person name="Rosovitz M.J."/>
            <person name="Madupu R."/>
            <person name="Tallon L."/>
            <person name="Kim M."/>
            <person name="Jin S."/>
            <person name="Vuong H."/>
            <person name="Stine O.C."/>
            <person name="Ali A."/>
            <person name="Horneman A.J."/>
            <person name="Heidelberg J.F."/>
        </authorList>
    </citation>
    <scope>NUCLEOTIDE SEQUENCE [LARGE SCALE GENOMIC DNA]</scope>
    <source>
        <strain evidence="3">ATCC 7966 / DSM 30187 / BCRC 13018 / CCUG 14551 / JCM 1027 / KCTC 2358 / NCIMB 9240 / NCTC 8049</strain>
    </source>
</reference>
<keyword evidence="3" id="KW-1185">Reference proteome</keyword>
<proteinExistence type="predicted"/>
<dbReference type="KEGG" id="aha:AHA_0598"/>
<dbReference type="HOGENOM" id="CLU_084682_2_0_6"/>
<dbReference type="EnsemblBacteria" id="ABK36914">
    <property type="protein sequence ID" value="ABK36914"/>
    <property type="gene ID" value="AHA_0598"/>
</dbReference>
<dbReference type="eggNOG" id="COG2856">
    <property type="taxonomic scope" value="Bacteria"/>
</dbReference>
<dbReference type="Pfam" id="PF06114">
    <property type="entry name" value="Peptidase_M78"/>
    <property type="match status" value="1"/>
</dbReference>
<name>A0KFV5_AERHH</name>
<dbReference type="Gene3D" id="1.10.10.2910">
    <property type="match status" value="1"/>
</dbReference>
<dbReference type="Proteomes" id="UP000000756">
    <property type="component" value="Chromosome"/>
</dbReference>
<dbReference type="InterPro" id="IPR052345">
    <property type="entry name" value="Rad_response_metalloprotease"/>
</dbReference>
<sequence>MYAIYGDVNYLELPIDIKDIARKIEKVNLLSDFDLNDLFVSGFLKIKKDESGLVDKIDIWVNPTEVLTRQRFTLAHEVGHLFNDIIPNIDNLEEDMIVDVAFNRGALKSHKETKADRFAAQLLMPPQLISRELSNLVTILKEKKEKVSVDYLIKILSKKFLVSEKSMKIRLESLGYIKANDNDRD</sequence>
<dbReference type="AlphaFoldDB" id="A0KFV5"/>
<accession>A0KFV5</accession>
<organism evidence="2 3">
    <name type="scientific">Aeromonas hydrophila subsp. hydrophila (strain ATCC 7966 / DSM 30187 / BCRC 13018 / CCUG 14551 / JCM 1027 / KCTC 2358 / NCIMB 9240 / NCTC 8049)</name>
    <dbReference type="NCBI Taxonomy" id="380703"/>
    <lineage>
        <taxon>Bacteria</taxon>
        <taxon>Pseudomonadati</taxon>
        <taxon>Pseudomonadota</taxon>
        <taxon>Gammaproteobacteria</taxon>
        <taxon>Aeromonadales</taxon>
        <taxon>Aeromonadaceae</taxon>
        <taxon>Aeromonas</taxon>
    </lineage>
</organism>
<dbReference type="PANTHER" id="PTHR43236">
    <property type="entry name" value="ANTITOXIN HIGA1"/>
    <property type="match status" value="1"/>
</dbReference>
<evidence type="ECO:0000313" key="2">
    <source>
        <dbReference type="EMBL" id="ABK36914.1"/>
    </source>
</evidence>
<dbReference type="OrthoDB" id="9794834at2"/>
<evidence type="ECO:0000259" key="1">
    <source>
        <dbReference type="Pfam" id="PF06114"/>
    </source>
</evidence>
<feature type="domain" description="IrrE N-terminal-like" evidence="1">
    <location>
        <begin position="58"/>
        <end position="171"/>
    </location>
</feature>
<dbReference type="InterPro" id="IPR010359">
    <property type="entry name" value="IrrE_HExxH"/>
</dbReference>
<dbReference type="PANTHER" id="PTHR43236:SF2">
    <property type="entry name" value="BLL0069 PROTEIN"/>
    <property type="match status" value="1"/>
</dbReference>